<dbReference type="InterPro" id="IPR052913">
    <property type="entry name" value="Glycopeptide_resist_protein"/>
</dbReference>
<proteinExistence type="predicted"/>
<dbReference type="OrthoDB" id="9813301at2"/>
<accession>A0A285KQE4</accession>
<organism evidence="2 3">
    <name type="scientific">Paractinoplanes atraurantiacus</name>
    <dbReference type="NCBI Taxonomy" id="1036182"/>
    <lineage>
        <taxon>Bacteria</taxon>
        <taxon>Bacillati</taxon>
        <taxon>Actinomycetota</taxon>
        <taxon>Actinomycetes</taxon>
        <taxon>Micromonosporales</taxon>
        <taxon>Micromonosporaceae</taxon>
        <taxon>Paractinoplanes</taxon>
    </lineage>
</organism>
<dbReference type="Pfam" id="PF04294">
    <property type="entry name" value="VanW"/>
    <property type="match status" value="1"/>
</dbReference>
<dbReference type="EMBL" id="OBDY01000053">
    <property type="protein sequence ID" value="SNY74845.1"/>
    <property type="molecule type" value="Genomic_DNA"/>
</dbReference>
<keyword evidence="1" id="KW-0472">Membrane</keyword>
<dbReference type="InterPro" id="IPR007391">
    <property type="entry name" value="Vancomycin_resist_VanW"/>
</dbReference>
<evidence type="ECO:0000313" key="2">
    <source>
        <dbReference type="EMBL" id="SNY74845.1"/>
    </source>
</evidence>
<reference evidence="2 3" key="1">
    <citation type="submission" date="2017-09" db="EMBL/GenBank/DDBJ databases">
        <authorList>
            <person name="Ehlers B."/>
            <person name="Leendertz F.H."/>
        </authorList>
    </citation>
    <scope>NUCLEOTIDE SEQUENCE [LARGE SCALE GENOMIC DNA]</scope>
    <source>
        <strain evidence="2 3">CGMCC 4.6857</strain>
    </source>
</reference>
<dbReference type="PANTHER" id="PTHR35788">
    <property type="entry name" value="EXPORTED PROTEIN-RELATED"/>
    <property type="match status" value="1"/>
</dbReference>
<gene>
    <name evidence="2" type="ORF">SAMN05421748_15336</name>
</gene>
<keyword evidence="1" id="KW-1133">Transmembrane helix</keyword>
<keyword evidence="3" id="KW-1185">Reference proteome</keyword>
<dbReference type="Proteomes" id="UP000219612">
    <property type="component" value="Unassembled WGS sequence"/>
</dbReference>
<dbReference type="AlphaFoldDB" id="A0A285KQE4"/>
<evidence type="ECO:0000313" key="3">
    <source>
        <dbReference type="Proteomes" id="UP000219612"/>
    </source>
</evidence>
<dbReference type="RefSeq" id="WP_143235541.1">
    <property type="nucleotide sequence ID" value="NZ_OBDY01000053.1"/>
</dbReference>
<sequence>MSMPTVPEDQRWTGSAVVPPARPPRRHWRWVLGIVAALVVVAVGLGVAFVRMSPAVADETYVAGIAVGGLDDTQLTSKLEGAVRQKVERPITVEAGDERFAINPAEAGIKLDVAATRSDVEMTRLRLPGSKARHDVTPVITVDEGAAKSALDAKVKPFNKEPRDASVKLASPQTVIDGKGDLSYEASTKGVTLDKGEPGRGVDTSDAVKRLVDTVRDGGTTLKLSVTTLKPGNVNPKLAGVDQLIGTFTTYHPCCAPRVTNIHRIAELIDNTVVPAGGTFSLNDAAGERTKANGFVAAPAIVDGELEDQLGGGVSQFSTTLFNAAWFAGLDIEKHQPHSLYISRYPPGREATLDWRSIDNKFKNDTDAPLVIRARTTDTSVTVGIYGHTGDREVSSVTGPRRPTGDAGGFRVSVTRTINQDGSVKGRNTISWTYKGLD</sequence>
<feature type="transmembrane region" description="Helical" evidence="1">
    <location>
        <begin position="30"/>
        <end position="50"/>
    </location>
</feature>
<protein>
    <submittedName>
        <fullName evidence="2">Vancomycin resistance protein YoaR, contains peptidoglycan-binding and VanW domains</fullName>
    </submittedName>
</protein>
<keyword evidence="1" id="KW-0812">Transmembrane</keyword>
<name>A0A285KQE4_9ACTN</name>
<evidence type="ECO:0000256" key="1">
    <source>
        <dbReference type="SAM" id="Phobius"/>
    </source>
</evidence>
<dbReference type="PANTHER" id="PTHR35788:SF1">
    <property type="entry name" value="EXPORTED PROTEIN"/>
    <property type="match status" value="1"/>
</dbReference>